<evidence type="ECO:0000259" key="4">
    <source>
        <dbReference type="Pfam" id="PF25137"/>
    </source>
</evidence>
<dbReference type="EMBL" id="NJIH01000011">
    <property type="protein sequence ID" value="OWT56162.1"/>
    <property type="molecule type" value="Genomic_DNA"/>
</dbReference>
<dbReference type="InterPro" id="IPR039697">
    <property type="entry name" value="Alcohol_dehydrogenase_Fe"/>
</dbReference>
<protein>
    <submittedName>
        <fullName evidence="5">Iron-containing alcohol dehydrogenase</fullName>
    </submittedName>
</protein>
<dbReference type="InterPro" id="IPR001670">
    <property type="entry name" value="ADH_Fe/GldA"/>
</dbReference>
<dbReference type="InterPro" id="IPR056798">
    <property type="entry name" value="ADH_Fe_C"/>
</dbReference>
<evidence type="ECO:0000313" key="5">
    <source>
        <dbReference type="EMBL" id="OWT56162.1"/>
    </source>
</evidence>
<evidence type="ECO:0000313" key="6">
    <source>
        <dbReference type="Proteomes" id="UP000214603"/>
    </source>
</evidence>
<dbReference type="Pfam" id="PF00465">
    <property type="entry name" value="Fe-ADH"/>
    <property type="match status" value="1"/>
</dbReference>
<dbReference type="GO" id="GO:0004022">
    <property type="term" value="F:alcohol dehydrogenase (NAD+) activity"/>
    <property type="evidence" value="ECO:0007669"/>
    <property type="project" value="TreeGrafter"/>
</dbReference>
<evidence type="ECO:0000259" key="3">
    <source>
        <dbReference type="Pfam" id="PF00465"/>
    </source>
</evidence>
<dbReference type="Gene3D" id="3.40.50.1970">
    <property type="match status" value="1"/>
</dbReference>
<sequence>MGVLQSAKTAIEFSLGPVQGLTVKDHEQETLLQEAWSAAEPPGLPPRFVQRYPASRLVLGSGVIATLAAELAGAGIRRPMVLAGARTRQSNLYAHVMHALQGLPWLDTPPVPAHSSAELVEQLARLALAAQADGFVTVGGGSAADTAKAVAIVMAEGEPLARHAVRFTPPSTLVVPPLLKPKLPILAIPGTASGAEVTASVGVRDASGAKLLLSDPAVAARVVLLDPVANLCVPASLMCTTGMNALAHCIEGLYSRERTPLAEAFALDALARLAYALPAVRRRPGDEAARAQLLYAAHLAGLVLVYARTCLHHALCHVIGSVSGVPHGEANSVMLPHCVAYNAQAAAEPLARAAAALGLDGGPQSLVRALGALQVAAGVPARLRDIGVAERDLDRIAAKGMGERGLYYNPRQVTGADELRSILEAAY</sequence>
<dbReference type="CDD" id="cd08551">
    <property type="entry name" value="Fe-ADH"/>
    <property type="match status" value="1"/>
</dbReference>
<evidence type="ECO:0000256" key="2">
    <source>
        <dbReference type="ARBA" id="ARBA00023002"/>
    </source>
</evidence>
<dbReference type="PANTHER" id="PTHR11496">
    <property type="entry name" value="ALCOHOL DEHYDROGENASE"/>
    <property type="match status" value="1"/>
</dbReference>
<dbReference type="GO" id="GO:0046872">
    <property type="term" value="F:metal ion binding"/>
    <property type="evidence" value="ECO:0007669"/>
    <property type="project" value="InterPro"/>
</dbReference>
<accession>A0A225M650</accession>
<dbReference type="PANTHER" id="PTHR11496:SF102">
    <property type="entry name" value="ALCOHOL DEHYDROGENASE 4"/>
    <property type="match status" value="1"/>
</dbReference>
<keyword evidence="6" id="KW-1185">Reference proteome</keyword>
<keyword evidence="2" id="KW-0560">Oxidoreductase</keyword>
<feature type="domain" description="Alcohol dehydrogenase iron-type/glycerol dehydrogenase GldA" evidence="3">
    <location>
        <begin position="55"/>
        <end position="227"/>
    </location>
</feature>
<organism evidence="5 6">
    <name type="scientific">Candidimonas nitroreducens</name>
    <dbReference type="NCBI Taxonomy" id="683354"/>
    <lineage>
        <taxon>Bacteria</taxon>
        <taxon>Pseudomonadati</taxon>
        <taxon>Pseudomonadota</taxon>
        <taxon>Betaproteobacteria</taxon>
        <taxon>Burkholderiales</taxon>
        <taxon>Alcaligenaceae</taxon>
        <taxon>Candidimonas</taxon>
    </lineage>
</organism>
<reference evidence="6" key="1">
    <citation type="submission" date="2017-06" db="EMBL/GenBank/DDBJ databases">
        <title>Herbaspirillum phytohormonus sp. nov., isolated from the root nodule of Robinia pseudoacacia in lead-zinc mine.</title>
        <authorList>
            <person name="Fan M."/>
            <person name="Lin Y."/>
        </authorList>
    </citation>
    <scope>NUCLEOTIDE SEQUENCE [LARGE SCALE GENOMIC DNA]</scope>
    <source>
        <strain evidence="6">SC-089</strain>
    </source>
</reference>
<proteinExistence type="inferred from homology"/>
<comment type="caution">
    <text evidence="5">The sequence shown here is derived from an EMBL/GenBank/DDBJ whole genome shotgun (WGS) entry which is preliminary data.</text>
</comment>
<gene>
    <name evidence="5" type="ORF">CEY11_19215</name>
</gene>
<evidence type="ECO:0000256" key="1">
    <source>
        <dbReference type="ARBA" id="ARBA00007358"/>
    </source>
</evidence>
<dbReference type="AlphaFoldDB" id="A0A225M650"/>
<dbReference type="Gene3D" id="1.20.1090.10">
    <property type="entry name" value="Dehydroquinate synthase-like - alpha domain"/>
    <property type="match status" value="1"/>
</dbReference>
<dbReference type="Proteomes" id="UP000214603">
    <property type="component" value="Unassembled WGS sequence"/>
</dbReference>
<dbReference type="Pfam" id="PF25137">
    <property type="entry name" value="ADH_Fe_C"/>
    <property type="match status" value="1"/>
</dbReference>
<dbReference type="SUPFAM" id="SSF56796">
    <property type="entry name" value="Dehydroquinate synthase-like"/>
    <property type="match status" value="1"/>
</dbReference>
<comment type="similarity">
    <text evidence="1">Belongs to the iron-containing alcohol dehydrogenase family.</text>
</comment>
<feature type="domain" description="Fe-containing alcohol dehydrogenase-like C-terminal" evidence="4">
    <location>
        <begin position="240"/>
        <end position="427"/>
    </location>
</feature>
<name>A0A225M650_9BURK</name>